<protein>
    <submittedName>
        <fullName evidence="1">Uncharacterized protein</fullName>
    </submittedName>
</protein>
<reference evidence="1 2" key="1">
    <citation type="journal article" date="2016" name="Nat. Commun.">
        <title>Thousands of microbial genomes shed light on interconnected biogeochemical processes in an aquifer system.</title>
        <authorList>
            <person name="Anantharaman K."/>
            <person name="Brown C.T."/>
            <person name="Hug L.A."/>
            <person name="Sharon I."/>
            <person name="Castelle C.J."/>
            <person name="Probst A.J."/>
            <person name="Thomas B.C."/>
            <person name="Singh A."/>
            <person name="Wilkins M.J."/>
            <person name="Karaoz U."/>
            <person name="Brodie E.L."/>
            <person name="Williams K.H."/>
            <person name="Hubbard S.S."/>
            <person name="Banfield J.F."/>
        </authorList>
    </citation>
    <scope>NUCLEOTIDE SEQUENCE [LARGE SCALE GENOMIC DNA]</scope>
</reference>
<name>A0A1F5T1G3_9BACT</name>
<gene>
    <name evidence="1" type="ORF">A2478_03165</name>
</gene>
<dbReference type="EMBL" id="MFGJ01000006">
    <property type="protein sequence ID" value="OGF32301.1"/>
    <property type="molecule type" value="Genomic_DNA"/>
</dbReference>
<evidence type="ECO:0000313" key="1">
    <source>
        <dbReference type="EMBL" id="OGF32301.1"/>
    </source>
</evidence>
<dbReference type="Pfam" id="PF00702">
    <property type="entry name" value="Hydrolase"/>
    <property type="match status" value="1"/>
</dbReference>
<dbReference type="STRING" id="1798002.A2478_03165"/>
<proteinExistence type="predicted"/>
<dbReference type="InterPro" id="IPR036412">
    <property type="entry name" value="HAD-like_sf"/>
</dbReference>
<accession>A0A1F5T1G3</accession>
<dbReference type="AlphaFoldDB" id="A0A1F5T1G3"/>
<dbReference type="InterPro" id="IPR023214">
    <property type="entry name" value="HAD_sf"/>
</dbReference>
<comment type="caution">
    <text evidence="1">The sequence shown here is derived from an EMBL/GenBank/DDBJ whole genome shotgun (WGS) entry which is preliminary data.</text>
</comment>
<organism evidence="1 2">
    <name type="scientific">Candidatus Falkowbacteria bacterium RIFOXYC2_FULL_36_12</name>
    <dbReference type="NCBI Taxonomy" id="1798002"/>
    <lineage>
        <taxon>Bacteria</taxon>
        <taxon>Candidatus Falkowiibacteriota</taxon>
    </lineage>
</organism>
<dbReference type="Gene3D" id="3.40.50.1000">
    <property type="entry name" value="HAD superfamily/HAD-like"/>
    <property type="match status" value="1"/>
</dbReference>
<dbReference type="SUPFAM" id="SSF56784">
    <property type="entry name" value="HAD-like"/>
    <property type="match status" value="1"/>
</dbReference>
<sequence length="136" mass="15087">MYKCIIFDFLGVLHPDVNNRAKNVVKEIKDLGIEVGGITNLGQSSADKIAKEFNIEKYYVAPEMNLPKTDSTIYEKFINEYGFLPVECLVIDDLPDNLIAPSSLGIKTVYLGKKVGVEADYVISQISELLDVVRSG</sequence>
<evidence type="ECO:0000313" key="2">
    <source>
        <dbReference type="Proteomes" id="UP000179001"/>
    </source>
</evidence>
<dbReference type="Proteomes" id="UP000179001">
    <property type="component" value="Unassembled WGS sequence"/>
</dbReference>